<reference evidence="1 2" key="1">
    <citation type="submission" date="2014-02" db="EMBL/GenBank/DDBJ databases">
        <title>Expanding our view of genomic diversity in Candidatus Accumulibacter clades.</title>
        <authorList>
            <person name="Skennerton C.T."/>
            <person name="Barr J.J."/>
            <person name="Slater F.R."/>
            <person name="Bond P.L."/>
            <person name="Tyson G.W."/>
        </authorList>
    </citation>
    <scope>NUCLEOTIDE SEQUENCE [LARGE SCALE GENOMIC DNA]</scope>
    <source>
        <strain evidence="2">BA-92</strain>
    </source>
</reference>
<evidence type="ECO:0000313" key="2">
    <source>
        <dbReference type="Proteomes" id="UP000021816"/>
    </source>
</evidence>
<protein>
    <submittedName>
        <fullName evidence="1">Uncharacterized protein</fullName>
    </submittedName>
</protein>
<dbReference type="PATRIC" id="fig|1454003.3.peg.2872"/>
<dbReference type="EMBL" id="JEMX01000066">
    <property type="protein sequence ID" value="EXI78659.1"/>
    <property type="molecule type" value="Genomic_DNA"/>
</dbReference>
<dbReference type="Proteomes" id="UP000021816">
    <property type="component" value="Unassembled WGS sequence"/>
</dbReference>
<organism evidence="1 2">
    <name type="scientific">Candidatus Accumulibacter appositus</name>
    <dbReference type="NCBI Taxonomy" id="1454003"/>
    <lineage>
        <taxon>Bacteria</taxon>
        <taxon>Pseudomonadati</taxon>
        <taxon>Pseudomonadota</taxon>
        <taxon>Betaproteobacteria</taxon>
        <taxon>Candidatus Accumulibacter</taxon>
    </lineage>
</organism>
<proteinExistence type="predicted"/>
<dbReference type="AlphaFoldDB" id="A0A011QII4"/>
<gene>
    <name evidence="1" type="ORF">AW10_02813</name>
</gene>
<accession>A0A011QII4</accession>
<sequence>MEAEDHRIATNGVRQASVVVQARPQILQCRQKAGIAAQRATRQRLQRSEARTLVRFGQDHIQPQQQGAVVGEDTLDQLGQPRPAPRPAPQLGQRTLVDIDNHDPFVDRRLREKAHAGVVEHRFQALQRRDLQIVQALCEQHRKQQYARQVAQNDCGQASPDLAKPLAVSRMRDFHINGHDLARYPGS</sequence>
<evidence type="ECO:0000313" key="1">
    <source>
        <dbReference type="EMBL" id="EXI78659.1"/>
    </source>
</evidence>
<comment type="caution">
    <text evidence="1">The sequence shown here is derived from an EMBL/GenBank/DDBJ whole genome shotgun (WGS) entry which is preliminary data.</text>
</comment>
<name>A0A011QII4_9PROT</name>